<keyword evidence="1" id="KW-0808">Transferase</keyword>
<evidence type="ECO:0000313" key="1">
    <source>
        <dbReference type="EMBL" id="OAG78689.1"/>
    </source>
</evidence>
<organism evidence="1 2">
    <name type="scientific">Acetobacter malorum</name>
    <dbReference type="NCBI Taxonomy" id="178901"/>
    <lineage>
        <taxon>Bacteria</taxon>
        <taxon>Pseudomonadati</taxon>
        <taxon>Pseudomonadota</taxon>
        <taxon>Alphaproteobacteria</taxon>
        <taxon>Acetobacterales</taxon>
        <taxon>Acetobacteraceae</taxon>
        <taxon>Acetobacter</taxon>
    </lineage>
</organism>
<dbReference type="Proteomes" id="UP000077349">
    <property type="component" value="Unassembled WGS sequence"/>
</dbReference>
<dbReference type="AlphaFoldDB" id="A0A177GEM7"/>
<dbReference type="EMBL" id="LVHD01000001">
    <property type="protein sequence ID" value="OAG78689.1"/>
    <property type="molecule type" value="Genomic_DNA"/>
</dbReference>
<dbReference type="InterPro" id="IPR015422">
    <property type="entry name" value="PyrdxlP-dep_Trfase_small"/>
</dbReference>
<proteinExistence type="predicted"/>
<name>A0A177GEM7_9PROT</name>
<protein>
    <submittedName>
        <fullName evidence="1">Cysteine desulfurase</fullName>
        <ecNumber evidence="1">2.8.1.7</ecNumber>
    </submittedName>
</protein>
<dbReference type="Gene3D" id="3.90.1150.10">
    <property type="entry name" value="Aspartate Aminotransferase, domain 1"/>
    <property type="match status" value="1"/>
</dbReference>
<dbReference type="SUPFAM" id="SSF53383">
    <property type="entry name" value="PLP-dependent transferases"/>
    <property type="match status" value="1"/>
</dbReference>
<evidence type="ECO:0000313" key="2">
    <source>
        <dbReference type="Proteomes" id="UP000077349"/>
    </source>
</evidence>
<dbReference type="EC" id="2.8.1.7" evidence="1"/>
<dbReference type="GO" id="GO:0031071">
    <property type="term" value="F:cysteine desulfurase activity"/>
    <property type="evidence" value="ECO:0007669"/>
    <property type="project" value="UniProtKB-EC"/>
</dbReference>
<accession>A0A177GEM7</accession>
<dbReference type="PANTHER" id="PTHR43686">
    <property type="entry name" value="SULFURTRANSFERASE-RELATED"/>
    <property type="match status" value="1"/>
</dbReference>
<comment type="caution">
    <text evidence="1">The sequence shown here is derived from an EMBL/GenBank/DDBJ whole genome shotgun (WGS) entry which is preliminary data.</text>
</comment>
<dbReference type="PATRIC" id="fig|178901.16.peg.23"/>
<gene>
    <name evidence="1" type="ORF">Amal_00020</name>
</gene>
<reference evidence="1 2" key="1">
    <citation type="submission" date="2016-03" db="EMBL/GenBank/DDBJ databases">
        <title>Draft genome sequence of Acetobacter malorum CECT 7742, a strain isolated from strawberry vinegar.</title>
        <authorList>
            <person name="Sainz F."/>
            <person name="Mas A."/>
            <person name="Torija M.J."/>
        </authorList>
    </citation>
    <scope>NUCLEOTIDE SEQUENCE [LARGE SCALE GENOMIC DNA]</scope>
    <source>
        <strain evidence="1 2">CECT 7742</strain>
    </source>
</reference>
<dbReference type="PANTHER" id="PTHR43686:SF1">
    <property type="entry name" value="AMINOTRAN_5 DOMAIN-CONTAINING PROTEIN"/>
    <property type="match status" value="1"/>
</dbReference>
<dbReference type="InterPro" id="IPR015424">
    <property type="entry name" value="PyrdxlP-dep_Trfase"/>
</dbReference>
<sequence>MHAWHANPHLEILGNPQAKQHLPIFSFRVKDAEGKLIHHQLFTRMLSDLYGIQARGGCACARAVCASAFVSRAGGLHADA</sequence>